<dbReference type="Proteomes" id="UP000634136">
    <property type="component" value="Unassembled WGS sequence"/>
</dbReference>
<dbReference type="AlphaFoldDB" id="A0A834TGK6"/>
<organism evidence="1 2">
    <name type="scientific">Senna tora</name>
    <dbReference type="NCBI Taxonomy" id="362788"/>
    <lineage>
        <taxon>Eukaryota</taxon>
        <taxon>Viridiplantae</taxon>
        <taxon>Streptophyta</taxon>
        <taxon>Embryophyta</taxon>
        <taxon>Tracheophyta</taxon>
        <taxon>Spermatophyta</taxon>
        <taxon>Magnoliopsida</taxon>
        <taxon>eudicotyledons</taxon>
        <taxon>Gunneridae</taxon>
        <taxon>Pentapetalae</taxon>
        <taxon>rosids</taxon>
        <taxon>fabids</taxon>
        <taxon>Fabales</taxon>
        <taxon>Fabaceae</taxon>
        <taxon>Caesalpinioideae</taxon>
        <taxon>Cassia clade</taxon>
        <taxon>Senna</taxon>
    </lineage>
</organism>
<comment type="caution">
    <text evidence="1">The sequence shown here is derived from an EMBL/GenBank/DDBJ whole genome shotgun (WGS) entry which is preliminary data.</text>
</comment>
<proteinExistence type="predicted"/>
<sequence>MAEVIEEVAFEAEDAVEVTARMFSAIIVTGKKMIVKDVEAQFSEPNIKATSNTETAKEQIYSGPVTREKRVLKAA</sequence>
<evidence type="ECO:0000313" key="2">
    <source>
        <dbReference type="Proteomes" id="UP000634136"/>
    </source>
</evidence>
<gene>
    <name evidence="1" type="ORF">G2W53_026039</name>
</gene>
<reference evidence="1" key="1">
    <citation type="submission" date="2020-09" db="EMBL/GenBank/DDBJ databases">
        <title>Genome-Enabled Discovery of Anthraquinone Biosynthesis in Senna tora.</title>
        <authorList>
            <person name="Kang S.-H."/>
            <person name="Pandey R.P."/>
            <person name="Lee C.-M."/>
            <person name="Sim J.-S."/>
            <person name="Jeong J.-T."/>
            <person name="Choi B.-S."/>
            <person name="Jung M."/>
            <person name="Ginzburg D."/>
            <person name="Zhao K."/>
            <person name="Won S.Y."/>
            <person name="Oh T.-J."/>
            <person name="Yu Y."/>
            <person name="Kim N.-H."/>
            <person name="Lee O.R."/>
            <person name="Lee T.-H."/>
            <person name="Bashyal P."/>
            <person name="Kim T.-S."/>
            <person name="Lee W.-H."/>
            <person name="Kawkins C."/>
            <person name="Kim C.-K."/>
            <person name="Kim J.S."/>
            <person name="Ahn B.O."/>
            <person name="Rhee S.Y."/>
            <person name="Sohng J.K."/>
        </authorList>
    </citation>
    <scope>NUCLEOTIDE SEQUENCE</scope>
    <source>
        <tissue evidence="1">Leaf</tissue>
    </source>
</reference>
<evidence type="ECO:0000313" key="1">
    <source>
        <dbReference type="EMBL" id="KAF7820584.1"/>
    </source>
</evidence>
<accession>A0A834TGK6</accession>
<dbReference type="EMBL" id="JAAIUW010000008">
    <property type="protein sequence ID" value="KAF7820584.1"/>
    <property type="molecule type" value="Genomic_DNA"/>
</dbReference>
<protein>
    <submittedName>
        <fullName evidence="1">Uncharacterized protein</fullName>
    </submittedName>
</protein>
<name>A0A834TGK6_9FABA</name>
<keyword evidence="2" id="KW-1185">Reference proteome</keyword>